<evidence type="ECO:0000313" key="3">
    <source>
        <dbReference type="EMBL" id="MDY5153776.1"/>
    </source>
</evidence>
<gene>
    <name evidence="3" type="ORF">R6G71_06950</name>
    <name evidence="4" type="ORF">SAMN05421878_10565</name>
</gene>
<dbReference type="Proteomes" id="UP000182744">
    <property type="component" value="Unassembled WGS sequence"/>
</dbReference>
<feature type="region of interest" description="Disordered" evidence="1">
    <location>
        <begin position="28"/>
        <end position="49"/>
    </location>
</feature>
<protein>
    <submittedName>
        <fullName evidence="3">Alkaline phosphatase family protein</fullName>
    </submittedName>
    <submittedName>
        <fullName evidence="4">Type I phosphodiesterase / nucleotide pyrophosphatase</fullName>
    </submittedName>
</protein>
<dbReference type="PANTHER" id="PTHR10151:SF120">
    <property type="entry name" value="BIS(5'-ADENOSYL)-TRIPHOSPHATASE"/>
    <property type="match status" value="1"/>
</dbReference>
<reference evidence="5" key="1">
    <citation type="submission" date="2016-10" db="EMBL/GenBank/DDBJ databases">
        <authorList>
            <person name="Varghese N."/>
        </authorList>
    </citation>
    <scope>NUCLEOTIDE SEQUENCE [LARGE SCALE GENOMIC DNA]</scope>
    <source>
        <strain evidence="5">DSM 20639</strain>
    </source>
</reference>
<evidence type="ECO:0000256" key="1">
    <source>
        <dbReference type="SAM" id="MobiDB-lite"/>
    </source>
</evidence>
<dbReference type="RefSeq" id="WP_083330049.1">
    <property type="nucleotide sequence ID" value="NZ_FNAU01000005.1"/>
</dbReference>
<evidence type="ECO:0000313" key="5">
    <source>
        <dbReference type="Proteomes" id="UP000182744"/>
    </source>
</evidence>
<evidence type="ECO:0000313" key="4">
    <source>
        <dbReference type="EMBL" id="SDE28250.1"/>
    </source>
</evidence>
<proteinExistence type="predicted"/>
<keyword evidence="2" id="KW-0732">Signal</keyword>
<feature type="compositionally biased region" description="Low complexity" evidence="1">
    <location>
        <begin position="30"/>
        <end position="49"/>
    </location>
</feature>
<dbReference type="Pfam" id="PF01663">
    <property type="entry name" value="Phosphodiest"/>
    <property type="match status" value="1"/>
</dbReference>
<dbReference type="AlphaFoldDB" id="A0A1G7BNJ4"/>
<dbReference type="Proteomes" id="UP001273799">
    <property type="component" value="Unassembled WGS sequence"/>
</dbReference>
<keyword evidence="5" id="KW-1185">Reference proteome</keyword>
<dbReference type="EMBL" id="JAWNFU010000004">
    <property type="protein sequence ID" value="MDY5153776.1"/>
    <property type="molecule type" value="Genomic_DNA"/>
</dbReference>
<feature type="signal peptide" evidence="2">
    <location>
        <begin position="1"/>
        <end position="17"/>
    </location>
</feature>
<feature type="chain" id="PRO_5038478619" evidence="2">
    <location>
        <begin position="18"/>
        <end position="424"/>
    </location>
</feature>
<name>A0A1G7BNJ4_9ACTO</name>
<dbReference type="SUPFAM" id="SSF53649">
    <property type="entry name" value="Alkaline phosphatase-like"/>
    <property type="match status" value="1"/>
</dbReference>
<dbReference type="GO" id="GO:0016787">
    <property type="term" value="F:hydrolase activity"/>
    <property type="evidence" value="ECO:0007669"/>
    <property type="project" value="UniProtKB-ARBA"/>
</dbReference>
<accession>A0A1G7BNJ4</accession>
<evidence type="ECO:0000256" key="2">
    <source>
        <dbReference type="SAM" id="SignalP"/>
    </source>
</evidence>
<organism evidence="4 5">
    <name type="scientific">Actinobaculum suis</name>
    <dbReference type="NCBI Taxonomy" id="1657"/>
    <lineage>
        <taxon>Bacteria</taxon>
        <taxon>Bacillati</taxon>
        <taxon>Actinomycetota</taxon>
        <taxon>Actinomycetes</taxon>
        <taxon>Actinomycetales</taxon>
        <taxon>Actinomycetaceae</taxon>
        <taxon>Actinobaculum</taxon>
    </lineage>
</organism>
<dbReference type="Gene3D" id="3.40.720.10">
    <property type="entry name" value="Alkaline Phosphatase, subunit A"/>
    <property type="match status" value="1"/>
</dbReference>
<reference evidence="3" key="3">
    <citation type="submission" date="2023-10" db="EMBL/GenBank/DDBJ databases">
        <title>Whole Genome based description of the genera Actinobaculum and Actinotignum reveals a complex phylogenetic relationship within the species included in the genus Actinotignum.</title>
        <authorList>
            <person name="Jensen C.S."/>
            <person name="Dargis R."/>
            <person name="Kemp M."/>
            <person name="Christensen J.J."/>
        </authorList>
    </citation>
    <scope>NUCLEOTIDE SEQUENCE</scope>
    <source>
        <strain evidence="3">Actinobaculum_suis_CCUG19206T</strain>
    </source>
</reference>
<dbReference type="InterPro" id="IPR002591">
    <property type="entry name" value="Phosphodiest/P_Trfase"/>
</dbReference>
<reference evidence="4" key="2">
    <citation type="submission" date="2016-10" db="EMBL/GenBank/DDBJ databases">
        <authorList>
            <person name="de Groot N.N."/>
        </authorList>
    </citation>
    <scope>NUCLEOTIDE SEQUENCE [LARGE SCALE GENOMIC DNA]</scope>
    <source>
        <strain evidence="4">DSM 20639</strain>
    </source>
</reference>
<sequence length="424" mass="44996">MSFLPPASRSISRVLSAALGATFSTPAPHTGATASARANSGATTSATTPAVSVTNSVPAATTSAPAAANAVTWERCRADAAALDLGGAPRVCIVLVDGLGFENLQARLGYAPNLRGWEHLSPLYSTIPSTTAAALTTIGTGTLPGATSMLSYALRSPRTGRSFSLLSWQDAGYEPEEWQPVPGVAELLEPAERERVAIIQDRRFANSPLTRAAWKGMRHVGADGLDARVRAARQFFMHDGGKVGVFYWSEVDHAGHGEGFASEAWTHALEELDRGLGELRRALPSGTRIAVTADHGMVDVGERIDIAAVAPLREGIAVTSGEERGVHVYAEPGVDPAAIATRWRDYLGEDAAVFTKAEAIAQGLYGPQVTEFSRQVLGDVISYQYGDLSLIDSRTRTPGQSFMRGVHGSVTEQEMLVPWIMSEA</sequence>
<dbReference type="InterPro" id="IPR017850">
    <property type="entry name" value="Alkaline_phosphatase_core_sf"/>
</dbReference>
<dbReference type="PANTHER" id="PTHR10151">
    <property type="entry name" value="ECTONUCLEOTIDE PYROPHOSPHATASE/PHOSPHODIESTERASE"/>
    <property type="match status" value="1"/>
</dbReference>
<dbReference type="EMBL" id="FNAU01000005">
    <property type="protein sequence ID" value="SDE28250.1"/>
    <property type="molecule type" value="Genomic_DNA"/>
</dbReference>